<organism evidence="5 6">
    <name type="scientific">Albula glossodonta</name>
    <name type="common">roundjaw bonefish</name>
    <dbReference type="NCBI Taxonomy" id="121402"/>
    <lineage>
        <taxon>Eukaryota</taxon>
        <taxon>Metazoa</taxon>
        <taxon>Chordata</taxon>
        <taxon>Craniata</taxon>
        <taxon>Vertebrata</taxon>
        <taxon>Euteleostomi</taxon>
        <taxon>Actinopterygii</taxon>
        <taxon>Neopterygii</taxon>
        <taxon>Teleostei</taxon>
        <taxon>Albuliformes</taxon>
        <taxon>Albulidae</taxon>
        <taxon>Albula</taxon>
    </lineage>
</organism>
<reference evidence="5" key="1">
    <citation type="thesis" date="2021" institute="BYU ScholarsArchive" country="Provo, UT, USA">
        <title>Applications of and Algorithms for Genome Assembly and Genomic Analyses with an Emphasis on Marine Teleosts.</title>
        <authorList>
            <person name="Pickett B.D."/>
        </authorList>
    </citation>
    <scope>NUCLEOTIDE SEQUENCE</scope>
    <source>
        <strain evidence="5">HI-2016</strain>
    </source>
</reference>
<evidence type="ECO:0000313" key="6">
    <source>
        <dbReference type="Proteomes" id="UP000824540"/>
    </source>
</evidence>
<dbReference type="GO" id="GO:0098887">
    <property type="term" value="P:neurotransmitter receptor transport, endosome to postsynaptic membrane"/>
    <property type="evidence" value="ECO:0007669"/>
    <property type="project" value="TreeGrafter"/>
</dbReference>
<dbReference type="Proteomes" id="UP000824540">
    <property type="component" value="Unassembled WGS sequence"/>
</dbReference>
<keyword evidence="6" id="KW-1185">Reference proteome</keyword>
<comment type="caution">
    <text evidence="5">The sequence shown here is derived from an EMBL/GenBank/DDBJ whole genome shotgun (WGS) entry which is preliminary data.</text>
</comment>
<evidence type="ECO:0000256" key="2">
    <source>
        <dbReference type="ARBA" id="ARBA00022490"/>
    </source>
</evidence>
<dbReference type="EMBL" id="JAFBMS010000051">
    <property type="protein sequence ID" value="KAG9339654.1"/>
    <property type="molecule type" value="Genomic_DNA"/>
</dbReference>
<protein>
    <submittedName>
        <fullName evidence="5">Uncharacterized protein</fullName>
    </submittedName>
</protein>
<proteinExistence type="predicted"/>
<keyword evidence="3" id="KW-0677">Repeat</keyword>
<evidence type="ECO:0000256" key="4">
    <source>
        <dbReference type="SAM" id="MobiDB-lite"/>
    </source>
</evidence>
<evidence type="ECO:0000313" key="5">
    <source>
        <dbReference type="EMBL" id="KAG9339654.1"/>
    </source>
</evidence>
<dbReference type="GO" id="GO:0005737">
    <property type="term" value="C:cytoplasm"/>
    <property type="evidence" value="ECO:0007669"/>
    <property type="project" value="UniProtKB-SubCell"/>
</dbReference>
<feature type="region of interest" description="Disordered" evidence="4">
    <location>
        <begin position="64"/>
        <end position="94"/>
    </location>
</feature>
<gene>
    <name evidence="5" type="ORF">JZ751_023300</name>
</gene>
<dbReference type="InterPro" id="IPR043545">
    <property type="entry name" value="GRIP1/2"/>
</dbReference>
<name>A0A8T2NI13_9TELE</name>
<accession>A0A8T2NI13</accession>
<sequence>MEGQWCRVLWREICLGSVRVRQNLKVCLTPEALTHNTIPPQWQSCRRTSIHQAPSLAINPQDWRSTKQRISTPPAGRRKNYPLSDGGFSEDEWDKPSGCQGVTDGSAIIGTVELCHSGQSLGSEYLSPICLSARQAPICATQPPQDTLGLEQDDGFWSRALEDLETCGQSELLREIEVNSPLWIAGVSLANRLIN</sequence>
<dbReference type="OrthoDB" id="75502at2759"/>
<keyword evidence="2" id="KW-0963">Cytoplasm</keyword>
<evidence type="ECO:0000256" key="1">
    <source>
        <dbReference type="ARBA" id="ARBA00004496"/>
    </source>
</evidence>
<comment type="subcellular location">
    <subcellularLocation>
        <location evidence="1">Cytoplasm</location>
    </subcellularLocation>
</comment>
<dbReference type="PANTHER" id="PTHR46227">
    <property type="entry name" value="GLUTAMATE RECEPTOR-INTERACTING PROTEIN GRIP"/>
    <property type="match status" value="1"/>
</dbReference>
<evidence type="ECO:0000256" key="3">
    <source>
        <dbReference type="ARBA" id="ARBA00022737"/>
    </source>
</evidence>
<dbReference type="AlphaFoldDB" id="A0A8T2NI13"/>
<dbReference type="PANTHER" id="PTHR46227:SF4">
    <property type="entry name" value="GLUTAMATE RECEPTOR-INTERACTING PROTEIN 2"/>
    <property type="match status" value="1"/>
</dbReference>